<dbReference type="GO" id="GO:0000976">
    <property type="term" value="F:transcription cis-regulatory region binding"/>
    <property type="evidence" value="ECO:0007669"/>
    <property type="project" value="TreeGrafter"/>
</dbReference>
<dbReference type="EMBL" id="NGLE02000001">
    <property type="protein sequence ID" value="MEI5994694.1"/>
    <property type="molecule type" value="Genomic_DNA"/>
</dbReference>
<protein>
    <recommendedName>
        <fullName evidence="5">HTH lysR-type domain-containing protein</fullName>
    </recommendedName>
</protein>
<keyword evidence="3" id="KW-0238">DNA-binding</keyword>
<keyword evidence="2" id="KW-0805">Transcription regulation</keyword>
<dbReference type="SUPFAM" id="SSF53850">
    <property type="entry name" value="Periplasmic binding protein-like II"/>
    <property type="match status" value="1"/>
</dbReference>
<dbReference type="InterPro" id="IPR005119">
    <property type="entry name" value="LysR_subst-bd"/>
</dbReference>
<dbReference type="PANTHER" id="PTHR30126:SF40">
    <property type="entry name" value="HTH-TYPE TRANSCRIPTIONAL REGULATOR GLTR"/>
    <property type="match status" value="1"/>
</dbReference>
<dbReference type="PROSITE" id="PS50931">
    <property type="entry name" value="HTH_LYSR"/>
    <property type="match status" value="1"/>
</dbReference>
<comment type="similarity">
    <text evidence="1">Belongs to the LysR transcriptional regulatory family.</text>
</comment>
<dbReference type="SUPFAM" id="SSF46785">
    <property type="entry name" value="Winged helix' DNA-binding domain"/>
    <property type="match status" value="1"/>
</dbReference>
<feature type="domain" description="HTH lysR-type" evidence="5">
    <location>
        <begin position="1"/>
        <end position="58"/>
    </location>
</feature>
<accession>A0A242CGY2</accession>
<dbReference type="Pfam" id="PF00126">
    <property type="entry name" value="HTH_1"/>
    <property type="match status" value="1"/>
</dbReference>
<evidence type="ECO:0000313" key="8">
    <source>
        <dbReference type="Proteomes" id="UP000195139"/>
    </source>
</evidence>
<keyword evidence="8" id="KW-1185">Reference proteome</keyword>
<dbReference type="Proteomes" id="UP000195139">
    <property type="component" value="Unassembled WGS sequence"/>
</dbReference>
<evidence type="ECO:0000259" key="5">
    <source>
        <dbReference type="PROSITE" id="PS50931"/>
    </source>
</evidence>
<dbReference type="InterPro" id="IPR036390">
    <property type="entry name" value="WH_DNA-bd_sf"/>
</dbReference>
<dbReference type="RefSeq" id="WP_086329153.1">
    <property type="nucleotide sequence ID" value="NZ_NGLE02000001.1"/>
</dbReference>
<gene>
    <name evidence="7" type="ORF">A5880_000182</name>
    <name evidence="6" type="ORF">A5880_002280</name>
</gene>
<sequence>MFKLLKTFRVVYETTNFSKAAELLFISQPAVSNQVKQLEEELGVELFMRNGRQEITTTKQADILYHHLLNLSDDWKDAIQALHVEGQSIETCTIAASNTIAVYYLPELMAQLTVKFPTVSFILEMDNSEQVLSKIEKHQAHFGFIEKPLITNELIRQKILTDELVHAGDFSKSLWLVREETSGVYHYTERYLLEHNMNPEKMLIKNNEIILRCLEQGMGQSLISKKALTEKINWQPLSDEYKRNLYFIKRKHIKSLKLREVEMFIHSYYIAAKN</sequence>
<dbReference type="PRINTS" id="PR00039">
    <property type="entry name" value="HTHLYSR"/>
</dbReference>
<dbReference type="InterPro" id="IPR000847">
    <property type="entry name" value="LysR_HTH_N"/>
</dbReference>
<evidence type="ECO:0000256" key="2">
    <source>
        <dbReference type="ARBA" id="ARBA00023015"/>
    </source>
</evidence>
<evidence type="ECO:0000256" key="4">
    <source>
        <dbReference type="ARBA" id="ARBA00023163"/>
    </source>
</evidence>
<dbReference type="OrthoDB" id="9785745at2"/>
<keyword evidence="4" id="KW-0804">Transcription</keyword>
<name>A0A242CGY2_9ENTE</name>
<evidence type="ECO:0000313" key="6">
    <source>
        <dbReference type="EMBL" id="MEI5994694.1"/>
    </source>
</evidence>
<evidence type="ECO:0000256" key="3">
    <source>
        <dbReference type="ARBA" id="ARBA00023125"/>
    </source>
</evidence>
<dbReference type="InterPro" id="IPR036388">
    <property type="entry name" value="WH-like_DNA-bd_sf"/>
</dbReference>
<dbReference type="EMBL" id="NGLE01000001">
    <property type="protein sequence ID" value="OTO09503.1"/>
    <property type="molecule type" value="Genomic_DNA"/>
</dbReference>
<evidence type="ECO:0000313" key="7">
    <source>
        <dbReference type="EMBL" id="OTO09503.1"/>
    </source>
</evidence>
<dbReference type="GO" id="GO:0003700">
    <property type="term" value="F:DNA-binding transcription factor activity"/>
    <property type="evidence" value="ECO:0007669"/>
    <property type="project" value="InterPro"/>
</dbReference>
<reference evidence="7" key="1">
    <citation type="submission" date="2017-05" db="EMBL/GenBank/DDBJ databases">
        <title>The Genome Sequence of Enterococcus sp. 4G2_DIV0659.</title>
        <authorList>
            <consortium name="The Broad Institute Genomics Platform"/>
            <consortium name="The Broad Institute Genomic Center for Infectious Diseases"/>
            <person name="Earl A."/>
            <person name="Manson A."/>
            <person name="Schwartman J."/>
            <person name="Gilmore M."/>
            <person name="Abouelleil A."/>
            <person name="Cao P."/>
            <person name="Chapman S."/>
            <person name="Cusick C."/>
            <person name="Shea T."/>
            <person name="Young S."/>
            <person name="Neafsey D."/>
            <person name="Nusbaum C."/>
            <person name="Birren B."/>
        </authorList>
    </citation>
    <scope>NUCLEOTIDE SEQUENCE [LARGE SCALE GENOMIC DNA]</scope>
    <source>
        <strain evidence="7">4G2_DIV0659</strain>
    </source>
</reference>
<dbReference type="Gene3D" id="3.40.190.290">
    <property type="match status" value="1"/>
</dbReference>
<organism evidence="7">
    <name type="scientific">Candidatus Enterococcus mansonii</name>
    <dbReference type="NCBI Taxonomy" id="1834181"/>
    <lineage>
        <taxon>Bacteria</taxon>
        <taxon>Bacillati</taxon>
        <taxon>Bacillota</taxon>
        <taxon>Bacilli</taxon>
        <taxon>Lactobacillales</taxon>
        <taxon>Enterococcaceae</taxon>
        <taxon>Enterococcus</taxon>
    </lineage>
</organism>
<dbReference type="AlphaFoldDB" id="A0A242CGY2"/>
<dbReference type="Pfam" id="PF03466">
    <property type="entry name" value="LysR_substrate"/>
    <property type="match status" value="1"/>
</dbReference>
<comment type="caution">
    <text evidence="7">The sequence shown here is derived from an EMBL/GenBank/DDBJ whole genome shotgun (WGS) entry which is preliminary data.</text>
</comment>
<evidence type="ECO:0000256" key="1">
    <source>
        <dbReference type="ARBA" id="ARBA00009437"/>
    </source>
</evidence>
<dbReference type="PANTHER" id="PTHR30126">
    <property type="entry name" value="HTH-TYPE TRANSCRIPTIONAL REGULATOR"/>
    <property type="match status" value="1"/>
</dbReference>
<reference evidence="6 8" key="2">
    <citation type="submission" date="2018-07" db="EMBL/GenBank/DDBJ databases">
        <title>The Genome Sequence of Enterococcus sp. DIV0659b.</title>
        <authorList>
            <consortium name="The Broad Institute Genomics Platform"/>
            <consortium name="The Broad Institute Genomic Center for Infectious Diseases"/>
            <person name="Earl A."/>
            <person name="Manson A."/>
            <person name="Schwartman J."/>
            <person name="Gilmore M."/>
            <person name="Abouelleil A."/>
            <person name="Cao P."/>
            <person name="Chapman S."/>
            <person name="Cusick C."/>
            <person name="Shea T."/>
            <person name="Young S."/>
            <person name="Neafsey D."/>
            <person name="Nusbaum C."/>
            <person name="Birren B."/>
        </authorList>
    </citation>
    <scope>NUCLEOTIDE SEQUENCE [LARGE SCALE GENOMIC DNA]</scope>
    <source>
        <strain evidence="6 8">4G2_DIV0659</strain>
    </source>
</reference>
<dbReference type="STRING" id="1834181.A5880_000182"/>
<dbReference type="Gene3D" id="1.10.10.10">
    <property type="entry name" value="Winged helix-like DNA-binding domain superfamily/Winged helix DNA-binding domain"/>
    <property type="match status" value="1"/>
</dbReference>
<proteinExistence type="inferred from homology"/>